<sequence>MPTEKGFPEVSRSIGAHLEPLRRPVNPRLQTHRHIGDAVQRKQAYPRFGLGLMTAFRLGKRLAGQLRPMADAWQLCVKGCFALVCQLINGALCRNRGCWFCSAILYPTTLEVSSGLFFRPVLHSIDVYRDVVGEGLGLQSL</sequence>
<organism evidence="1">
    <name type="scientific">Chrysotila carterae</name>
    <name type="common">Marine alga</name>
    <name type="synonym">Syracosphaera carterae</name>
    <dbReference type="NCBI Taxonomy" id="13221"/>
    <lineage>
        <taxon>Eukaryota</taxon>
        <taxon>Haptista</taxon>
        <taxon>Haptophyta</taxon>
        <taxon>Prymnesiophyceae</taxon>
        <taxon>Isochrysidales</taxon>
        <taxon>Isochrysidaceae</taxon>
        <taxon>Chrysotila</taxon>
    </lineage>
</organism>
<dbReference type="EMBL" id="HBIZ01036991">
    <property type="protein sequence ID" value="CAE0770966.1"/>
    <property type="molecule type" value="Transcribed_RNA"/>
</dbReference>
<dbReference type="AlphaFoldDB" id="A0A7S4F3Y1"/>
<name>A0A7S4F3Y1_CHRCT</name>
<protein>
    <submittedName>
        <fullName evidence="1">Uncharacterized protein</fullName>
    </submittedName>
</protein>
<gene>
    <name evidence="1" type="ORF">PCAR00345_LOCUS23578</name>
</gene>
<evidence type="ECO:0000313" key="1">
    <source>
        <dbReference type="EMBL" id="CAE0770966.1"/>
    </source>
</evidence>
<proteinExistence type="predicted"/>
<reference evidence="1" key="1">
    <citation type="submission" date="2021-01" db="EMBL/GenBank/DDBJ databases">
        <authorList>
            <person name="Corre E."/>
            <person name="Pelletier E."/>
            <person name="Niang G."/>
            <person name="Scheremetjew M."/>
            <person name="Finn R."/>
            <person name="Kale V."/>
            <person name="Holt S."/>
            <person name="Cochrane G."/>
            <person name="Meng A."/>
            <person name="Brown T."/>
            <person name="Cohen L."/>
        </authorList>
    </citation>
    <scope>NUCLEOTIDE SEQUENCE</scope>
    <source>
        <strain evidence="1">CCMP645</strain>
    </source>
</reference>
<accession>A0A7S4F3Y1</accession>